<dbReference type="InterPro" id="IPR050397">
    <property type="entry name" value="Env_Response_Regulators"/>
</dbReference>
<dbReference type="SMART" id="SM00100">
    <property type="entry name" value="cNMP"/>
    <property type="match status" value="1"/>
</dbReference>
<dbReference type="CDD" id="cd00038">
    <property type="entry name" value="CAP_ED"/>
    <property type="match status" value="1"/>
</dbReference>
<dbReference type="Proteomes" id="UP000222310">
    <property type="component" value="Unassembled WGS sequence"/>
</dbReference>
<protein>
    <submittedName>
        <fullName evidence="2">Cyclic nucleotide-binding protein</fullName>
    </submittedName>
</protein>
<organism evidence="2 3">
    <name type="scientific">Nostoc linckia z8</name>
    <dbReference type="NCBI Taxonomy" id="1628746"/>
    <lineage>
        <taxon>Bacteria</taxon>
        <taxon>Bacillati</taxon>
        <taxon>Cyanobacteriota</taxon>
        <taxon>Cyanophyceae</taxon>
        <taxon>Nostocales</taxon>
        <taxon>Nostocaceae</taxon>
        <taxon>Nostoc</taxon>
    </lineage>
</organism>
<dbReference type="RefSeq" id="WP_099068209.1">
    <property type="nucleotide sequence ID" value="NZ_LAHD01000034.1"/>
</dbReference>
<sequence length="234" mass="26010">MQVTVEQLKQIPLLSGLELQQLLALQAHAMVKQYFPGEIILHEGDPLPGQLFAVLGGRIEIKKIAATGKETILRTLPAGEIFAATALLENGFAPATVVAQQNCKILMLERTALLALIHHTPEVALRIIAVLTERLQHLHQTVHGLVSERAIVRLAQYLKFSALTEGTEVTEQGELLRSRLPYYQIARSIGITYEECVRLFKQIHSSVRYHRGGKILVLDRAKLDALAQGEYTII</sequence>
<accession>A0A9Q6ELH5</accession>
<feature type="domain" description="Cyclic nucleotide-binding" evidence="1">
    <location>
        <begin position="13"/>
        <end position="134"/>
    </location>
</feature>
<dbReference type="AlphaFoldDB" id="A0A9Q6ELH5"/>
<reference evidence="2 3" key="1">
    <citation type="submission" date="2015-02" db="EMBL/GenBank/DDBJ databases">
        <title>Nostoc linckia genome annotation.</title>
        <authorList>
            <person name="Zhou Z."/>
        </authorList>
    </citation>
    <scope>NUCLEOTIDE SEQUENCE [LARGE SCALE GENOMIC DNA]</scope>
    <source>
        <strain evidence="3">z8</strain>
    </source>
</reference>
<comment type="caution">
    <text evidence="2">The sequence shown here is derived from an EMBL/GenBank/DDBJ whole genome shotgun (WGS) entry which is preliminary data.</text>
</comment>
<dbReference type="GO" id="GO:0005829">
    <property type="term" value="C:cytosol"/>
    <property type="evidence" value="ECO:0007669"/>
    <property type="project" value="TreeGrafter"/>
</dbReference>
<dbReference type="GeneID" id="57096718"/>
<dbReference type="InterPro" id="IPR014710">
    <property type="entry name" value="RmlC-like_jellyroll"/>
</dbReference>
<gene>
    <name evidence="2" type="ORF">VF08_14155</name>
</gene>
<name>A0A9Q6ELH5_NOSLI</name>
<evidence type="ECO:0000313" key="2">
    <source>
        <dbReference type="EMBL" id="PHK03727.1"/>
    </source>
</evidence>
<evidence type="ECO:0000313" key="3">
    <source>
        <dbReference type="Proteomes" id="UP000222310"/>
    </source>
</evidence>
<dbReference type="EMBL" id="LAHD01000034">
    <property type="protein sequence ID" value="PHK03727.1"/>
    <property type="molecule type" value="Genomic_DNA"/>
</dbReference>
<evidence type="ECO:0000259" key="1">
    <source>
        <dbReference type="PROSITE" id="PS50042"/>
    </source>
</evidence>
<dbReference type="GO" id="GO:0003700">
    <property type="term" value="F:DNA-binding transcription factor activity"/>
    <property type="evidence" value="ECO:0007669"/>
    <property type="project" value="TreeGrafter"/>
</dbReference>
<dbReference type="Gene3D" id="2.60.120.10">
    <property type="entry name" value="Jelly Rolls"/>
    <property type="match status" value="1"/>
</dbReference>
<dbReference type="InterPro" id="IPR000595">
    <property type="entry name" value="cNMP-bd_dom"/>
</dbReference>
<dbReference type="PROSITE" id="PS50042">
    <property type="entry name" value="CNMP_BINDING_3"/>
    <property type="match status" value="1"/>
</dbReference>
<dbReference type="PANTHER" id="PTHR24567:SF74">
    <property type="entry name" value="HTH-TYPE TRANSCRIPTIONAL REGULATOR ARCR"/>
    <property type="match status" value="1"/>
</dbReference>
<dbReference type="SUPFAM" id="SSF51206">
    <property type="entry name" value="cAMP-binding domain-like"/>
    <property type="match status" value="1"/>
</dbReference>
<dbReference type="PANTHER" id="PTHR24567">
    <property type="entry name" value="CRP FAMILY TRANSCRIPTIONAL REGULATORY PROTEIN"/>
    <property type="match status" value="1"/>
</dbReference>
<dbReference type="InterPro" id="IPR018490">
    <property type="entry name" value="cNMP-bd_dom_sf"/>
</dbReference>
<dbReference type="Pfam" id="PF00027">
    <property type="entry name" value="cNMP_binding"/>
    <property type="match status" value="1"/>
</dbReference>
<proteinExistence type="predicted"/>